<dbReference type="Pfam" id="PF01844">
    <property type="entry name" value="HNH"/>
    <property type="match status" value="1"/>
</dbReference>
<accession>A0A0F9L9S9</accession>
<dbReference type="AlphaFoldDB" id="A0A0F9L9S9"/>
<dbReference type="InterPro" id="IPR002711">
    <property type="entry name" value="HNH"/>
</dbReference>
<comment type="caution">
    <text evidence="2">The sequence shown here is derived from an EMBL/GenBank/DDBJ whole genome shotgun (WGS) entry which is preliminary data.</text>
</comment>
<evidence type="ECO:0000259" key="1">
    <source>
        <dbReference type="SMART" id="SM00507"/>
    </source>
</evidence>
<dbReference type="GO" id="GO:0004519">
    <property type="term" value="F:endonuclease activity"/>
    <property type="evidence" value="ECO:0007669"/>
    <property type="project" value="InterPro"/>
</dbReference>
<name>A0A0F9L9S9_9ZZZZ</name>
<dbReference type="InterPro" id="IPR003615">
    <property type="entry name" value="HNH_nuc"/>
</dbReference>
<protein>
    <recommendedName>
        <fullName evidence="1">HNH nuclease domain-containing protein</fullName>
    </recommendedName>
</protein>
<dbReference type="CDD" id="cd00085">
    <property type="entry name" value="HNHc"/>
    <property type="match status" value="1"/>
</dbReference>
<dbReference type="EMBL" id="LAZR01011617">
    <property type="protein sequence ID" value="KKM60755.1"/>
    <property type="molecule type" value="Genomic_DNA"/>
</dbReference>
<feature type="domain" description="HNH nuclease" evidence="1">
    <location>
        <begin position="159"/>
        <end position="216"/>
    </location>
</feature>
<evidence type="ECO:0000313" key="2">
    <source>
        <dbReference type="EMBL" id="KKM60755.1"/>
    </source>
</evidence>
<organism evidence="2">
    <name type="scientific">marine sediment metagenome</name>
    <dbReference type="NCBI Taxonomy" id="412755"/>
    <lineage>
        <taxon>unclassified sequences</taxon>
        <taxon>metagenomes</taxon>
        <taxon>ecological metagenomes</taxon>
    </lineage>
</organism>
<proteinExistence type="predicted"/>
<dbReference type="GO" id="GO:0008270">
    <property type="term" value="F:zinc ion binding"/>
    <property type="evidence" value="ECO:0007669"/>
    <property type="project" value="InterPro"/>
</dbReference>
<reference evidence="2" key="1">
    <citation type="journal article" date="2015" name="Nature">
        <title>Complex archaea that bridge the gap between prokaryotes and eukaryotes.</title>
        <authorList>
            <person name="Spang A."/>
            <person name="Saw J.H."/>
            <person name="Jorgensen S.L."/>
            <person name="Zaremba-Niedzwiedzka K."/>
            <person name="Martijn J."/>
            <person name="Lind A.E."/>
            <person name="van Eijk R."/>
            <person name="Schleper C."/>
            <person name="Guy L."/>
            <person name="Ettema T.J."/>
        </authorList>
    </citation>
    <scope>NUCLEOTIDE SEQUENCE</scope>
</reference>
<dbReference type="SMART" id="SM00507">
    <property type="entry name" value="HNHc"/>
    <property type="match status" value="1"/>
</dbReference>
<gene>
    <name evidence="2" type="ORF">LCGC14_1538640</name>
</gene>
<dbReference type="GO" id="GO:0003676">
    <property type="term" value="F:nucleic acid binding"/>
    <property type="evidence" value="ECO:0007669"/>
    <property type="project" value="InterPro"/>
</dbReference>
<sequence length="225" mass="25752">MKKLNLIGHKFGRLTPVLRLFGNRQERASWECLCDCGNEVTIVTNQLTSGRTKSCGCLKNEINSKRLTKNLAGKRFGRLFVICRKGTSPDHFAIWECLCDCGKKHNVISHNLLNGKVTSCGCYRKHYLSKIRIGEKHPRWKNGVTPKNRLIRSSAEYALWRISVFVRDDYTCVSCGVRGGVRGCVLNAHHIKPFATYPYLRFAIDNGETLCDDCHRKEHFYKEVN</sequence>